<feature type="transmembrane region" description="Helical" evidence="1">
    <location>
        <begin position="431"/>
        <end position="448"/>
    </location>
</feature>
<evidence type="ECO:0000313" key="2">
    <source>
        <dbReference type="EMBL" id="KTF04093.1"/>
    </source>
</evidence>
<feature type="transmembrane region" description="Helical" evidence="1">
    <location>
        <begin position="391"/>
        <end position="410"/>
    </location>
</feature>
<evidence type="ECO:0000313" key="3">
    <source>
        <dbReference type="EMBL" id="MDK8601481.1"/>
    </source>
</evidence>
<feature type="transmembrane region" description="Helical" evidence="1">
    <location>
        <begin position="331"/>
        <end position="351"/>
    </location>
</feature>
<feature type="transmembrane region" description="Helical" evidence="1">
    <location>
        <begin position="63"/>
        <end position="86"/>
    </location>
</feature>
<dbReference type="STRING" id="59561.AQZ59_01069"/>
<feature type="transmembrane region" description="Helical" evidence="1">
    <location>
        <begin position="263"/>
        <end position="282"/>
    </location>
</feature>
<evidence type="ECO:0008006" key="5">
    <source>
        <dbReference type="Google" id="ProtNLM"/>
    </source>
</evidence>
<evidence type="ECO:0000256" key="1">
    <source>
        <dbReference type="SAM" id="Phobius"/>
    </source>
</evidence>
<dbReference type="EMBL" id="LNIZ01000004">
    <property type="protein sequence ID" value="KTF04093.1"/>
    <property type="molecule type" value="Genomic_DNA"/>
</dbReference>
<feature type="transmembrane region" description="Helical" evidence="1">
    <location>
        <begin position="6"/>
        <end position="25"/>
    </location>
</feature>
<organism evidence="2 4">
    <name type="scientific">Trueperella bernardiae</name>
    <dbReference type="NCBI Taxonomy" id="59561"/>
    <lineage>
        <taxon>Bacteria</taxon>
        <taxon>Bacillati</taxon>
        <taxon>Actinomycetota</taxon>
        <taxon>Actinomycetes</taxon>
        <taxon>Actinomycetales</taxon>
        <taxon>Actinomycetaceae</taxon>
        <taxon>Trueperella</taxon>
    </lineage>
</organism>
<name>A0A0W1KK94_9ACTO</name>
<feature type="transmembrane region" description="Helical" evidence="1">
    <location>
        <begin position="294"/>
        <end position="325"/>
    </location>
</feature>
<feature type="transmembrane region" description="Helical" evidence="1">
    <location>
        <begin position="363"/>
        <end position="385"/>
    </location>
</feature>
<keyword evidence="4" id="KW-1185">Reference proteome</keyword>
<comment type="caution">
    <text evidence="2">The sequence shown here is derived from an EMBL/GenBank/DDBJ whole genome shotgun (WGS) entry which is preliminary data.</text>
</comment>
<keyword evidence="1" id="KW-1133">Transmembrane helix</keyword>
<keyword evidence="1" id="KW-0812">Transmembrane</keyword>
<keyword evidence="1" id="KW-0472">Membrane</keyword>
<dbReference type="PATRIC" id="fig|59561.3.peg.1059"/>
<reference evidence="3" key="2">
    <citation type="submission" date="2023-05" db="EMBL/GenBank/DDBJ databases">
        <title>Genomic Catalog of Human Bladder Bacteria.</title>
        <authorList>
            <person name="Du J."/>
        </authorList>
    </citation>
    <scope>NUCLEOTIDE SEQUENCE</scope>
    <source>
        <strain evidence="3">UMB1304A</strain>
    </source>
</reference>
<dbReference type="RefSeq" id="WP_062613628.1">
    <property type="nucleotide sequence ID" value="NZ_JASPDQ010000005.1"/>
</dbReference>
<dbReference type="AlphaFoldDB" id="A0A0W1KK94"/>
<dbReference type="EMBL" id="JASPDQ010000005">
    <property type="protein sequence ID" value="MDK8601481.1"/>
    <property type="molecule type" value="Genomic_DNA"/>
</dbReference>
<proteinExistence type="predicted"/>
<dbReference type="Proteomes" id="UP000054404">
    <property type="component" value="Unassembled WGS sequence"/>
</dbReference>
<feature type="transmembrane region" description="Helical" evidence="1">
    <location>
        <begin position="196"/>
        <end position="213"/>
    </location>
</feature>
<feature type="transmembrane region" description="Helical" evidence="1">
    <location>
        <begin position="37"/>
        <end position="57"/>
    </location>
</feature>
<dbReference type="OrthoDB" id="3268873at2"/>
<dbReference type="Proteomes" id="UP001225576">
    <property type="component" value="Unassembled WGS sequence"/>
</dbReference>
<sequence>MIDHLMGAGIFALFVFLFYGFGSALRKDASTFAQNLVVGYIAHSFLIAFAVIPIQIFELSFTPALVAVSAVGVATASYTAVAWVRHGLVATALPLRRWLAENYFLFVLAAALFAIYLLQTDLILNNNNTDDGYYLLKVAGIAQAEDPFNMIYGTGFVNLAPGFNPYHLSSVQTEMGVYAYLTGIDPVVFMRATLNTFHYLLAAASIAWFARELGRSLGKPPREGLYQYAASILLLFAFEYRTIEDWHILAAQDLWQFNSAMWFGGSIVRVMGILWIITPFLSARRIGWRQIAQVAVICVALVSKAAAALPVILVAGVGYLVAYAFTSTRRAAFGGVVLIGFFAGAGVTLAGAPATNGYVSEVFIANLTNPLVWLAAAAVIAGVVLFRTREWLRVGIVLVVVFVMMAVPEVNDVFEVVAMSDFVALRAQTTAYYTLLIAGFVALVLALARVRRQAVLQLGVAAVLGLGAVASTVPVYGNPIGTYRFMAANPHLIPKETAQLSERLEDMAAGEPLDVLAPEWVELKHRRHYLASILRVYAPHVHSLSVLTRFGTTWHSDYYHWDLVDQSAYDYFISSPGDEAYANLQAVLDTYPVQVIVIPGDSFEPYAENAGFELVDQVGEYLIYRR</sequence>
<accession>A0A0W1KK94</accession>
<protein>
    <recommendedName>
        <fullName evidence="5">Glycosyltransferase RgtA/B/C/D-like domain-containing protein</fullName>
    </recommendedName>
</protein>
<gene>
    <name evidence="2" type="ORF">AQZ59_01069</name>
    <name evidence="3" type="ORF">QP858_03265</name>
</gene>
<feature type="transmembrane region" description="Helical" evidence="1">
    <location>
        <begin position="98"/>
        <end position="118"/>
    </location>
</feature>
<evidence type="ECO:0000313" key="4">
    <source>
        <dbReference type="Proteomes" id="UP000054404"/>
    </source>
</evidence>
<feature type="transmembrane region" description="Helical" evidence="1">
    <location>
        <begin position="454"/>
        <end position="476"/>
    </location>
</feature>
<reference evidence="2 4" key="1">
    <citation type="submission" date="2015-11" db="EMBL/GenBank/DDBJ databases">
        <title>Draft Genome Sequence of the Type Strain Trueperella bernardiae LCDC 89-0504T, Isolated from Blood Culture.</title>
        <authorList>
            <person name="Bernier A.-M."/>
            <person name="Bernard K."/>
        </authorList>
    </citation>
    <scope>NUCLEOTIDE SEQUENCE [LARGE SCALE GENOMIC DNA]</scope>
    <source>
        <strain evidence="2 4">LCDC 89-0504</strain>
    </source>
</reference>